<evidence type="ECO:0000313" key="1">
    <source>
        <dbReference type="EMBL" id="OMP12847.1"/>
    </source>
</evidence>
<sequence length="74" mass="8335">MMFSLLLFESEVALEEYTKCDRESRSASIFASELETRAGNEDSEMNKSLSFGSTLGARKYGSTLCYYLRPLGVF</sequence>
<protein>
    <submittedName>
        <fullName evidence="1">Floral homeotic protein APETALA 2-like protein</fullName>
    </submittedName>
</protein>
<organism evidence="1 2">
    <name type="scientific">Corchorus olitorius</name>
    <dbReference type="NCBI Taxonomy" id="93759"/>
    <lineage>
        <taxon>Eukaryota</taxon>
        <taxon>Viridiplantae</taxon>
        <taxon>Streptophyta</taxon>
        <taxon>Embryophyta</taxon>
        <taxon>Tracheophyta</taxon>
        <taxon>Spermatophyta</taxon>
        <taxon>Magnoliopsida</taxon>
        <taxon>eudicotyledons</taxon>
        <taxon>Gunneridae</taxon>
        <taxon>Pentapetalae</taxon>
        <taxon>rosids</taxon>
        <taxon>malvids</taxon>
        <taxon>Malvales</taxon>
        <taxon>Malvaceae</taxon>
        <taxon>Grewioideae</taxon>
        <taxon>Apeibeae</taxon>
        <taxon>Corchorus</taxon>
    </lineage>
</organism>
<dbReference type="EMBL" id="AWUE01005813">
    <property type="protein sequence ID" value="OMP12847.1"/>
    <property type="molecule type" value="Genomic_DNA"/>
</dbReference>
<evidence type="ECO:0000313" key="2">
    <source>
        <dbReference type="Proteomes" id="UP000187203"/>
    </source>
</evidence>
<proteinExistence type="predicted"/>
<gene>
    <name evidence="1" type="ORF">COLO4_02685</name>
</gene>
<keyword evidence="2" id="KW-1185">Reference proteome</keyword>
<comment type="caution">
    <text evidence="1">The sequence shown here is derived from an EMBL/GenBank/DDBJ whole genome shotgun (WGS) entry which is preliminary data.</text>
</comment>
<name>A0A1R3L0L5_9ROSI</name>
<dbReference type="AlphaFoldDB" id="A0A1R3L0L5"/>
<accession>A0A1R3L0L5</accession>
<dbReference type="Proteomes" id="UP000187203">
    <property type="component" value="Unassembled WGS sequence"/>
</dbReference>
<reference evidence="2" key="1">
    <citation type="submission" date="2013-09" db="EMBL/GenBank/DDBJ databases">
        <title>Corchorus olitorius genome sequencing.</title>
        <authorList>
            <person name="Alam M."/>
            <person name="Haque M.S."/>
            <person name="Islam M.S."/>
            <person name="Emdad E.M."/>
            <person name="Islam M.M."/>
            <person name="Ahmed B."/>
            <person name="Halim A."/>
            <person name="Hossen Q.M.M."/>
            <person name="Hossain M.Z."/>
            <person name="Ahmed R."/>
            <person name="Khan M.M."/>
            <person name="Islam R."/>
            <person name="Rashid M.M."/>
            <person name="Khan S.A."/>
            <person name="Rahman M.S."/>
            <person name="Alam M."/>
            <person name="Yahiya A.S."/>
            <person name="Khan M.S."/>
            <person name="Azam M.S."/>
            <person name="Haque T."/>
            <person name="Lashkar M.Z.H."/>
            <person name="Akhand A.I."/>
            <person name="Morshed G."/>
            <person name="Roy S."/>
            <person name="Uddin K.S."/>
            <person name="Rabeya T."/>
            <person name="Hossain A.S."/>
            <person name="Chowdhury A."/>
            <person name="Snigdha A.R."/>
            <person name="Mortoza M.S."/>
            <person name="Matin S.A."/>
            <person name="Hoque S.M.E."/>
            <person name="Islam M.K."/>
            <person name="Roy D.K."/>
            <person name="Haider R."/>
            <person name="Moosa M.M."/>
            <person name="Elias S.M."/>
            <person name="Hasan A.M."/>
            <person name="Jahan S."/>
            <person name="Shafiuddin M."/>
            <person name="Mahmood N."/>
            <person name="Shommy N.S."/>
        </authorList>
    </citation>
    <scope>NUCLEOTIDE SEQUENCE [LARGE SCALE GENOMIC DNA]</scope>
    <source>
        <strain evidence="2">cv. O-4</strain>
    </source>
</reference>